<dbReference type="EMBL" id="WIXK01000010">
    <property type="protein sequence ID" value="MQY44092.1"/>
    <property type="molecule type" value="Genomic_DNA"/>
</dbReference>
<evidence type="ECO:0000313" key="2">
    <source>
        <dbReference type="Proteomes" id="UP000436694"/>
    </source>
</evidence>
<dbReference type="RefSeq" id="WP_153548983.1">
    <property type="nucleotide sequence ID" value="NZ_WIXK01000010.1"/>
</dbReference>
<name>A0A844B190_9RHOB</name>
<reference evidence="1 2" key="1">
    <citation type="submission" date="2019-10" db="EMBL/GenBank/DDBJ databases">
        <title>Epibacterium sp. nov., isolated from seawater.</title>
        <authorList>
            <person name="Zhang X."/>
            <person name="Li N."/>
        </authorList>
    </citation>
    <scope>NUCLEOTIDE SEQUENCE [LARGE SCALE GENOMIC DNA]</scope>
    <source>
        <strain evidence="1 2">SM1969</strain>
    </source>
</reference>
<sequence>MALAQTVKPSFGWNIMTRPFVALGNFLVAIGEANSRVRATRVLMAMSDEELAERGLKRDQIVQHVFSESFYI</sequence>
<dbReference type="Proteomes" id="UP000436694">
    <property type="component" value="Unassembled WGS sequence"/>
</dbReference>
<comment type="caution">
    <text evidence="1">The sequence shown here is derived from an EMBL/GenBank/DDBJ whole genome shotgun (WGS) entry which is preliminary data.</text>
</comment>
<protein>
    <submittedName>
        <fullName evidence="1">DUF1127 domain-containing protein</fullName>
    </submittedName>
</protein>
<dbReference type="AlphaFoldDB" id="A0A844B190"/>
<proteinExistence type="predicted"/>
<keyword evidence="2" id="KW-1185">Reference proteome</keyword>
<evidence type="ECO:0000313" key="1">
    <source>
        <dbReference type="EMBL" id="MQY44092.1"/>
    </source>
</evidence>
<gene>
    <name evidence="1" type="ORF">GG681_15715</name>
</gene>
<organism evidence="1 2">
    <name type="scientific">Tritonibacter aquimaris</name>
    <dbReference type="NCBI Taxonomy" id="2663379"/>
    <lineage>
        <taxon>Bacteria</taxon>
        <taxon>Pseudomonadati</taxon>
        <taxon>Pseudomonadota</taxon>
        <taxon>Alphaproteobacteria</taxon>
        <taxon>Rhodobacterales</taxon>
        <taxon>Paracoccaceae</taxon>
        <taxon>Tritonibacter</taxon>
    </lineage>
</organism>
<accession>A0A844B190</accession>